<evidence type="ECO:0000313" key="7">
    <source>
        <dbReference type="Proteomes" id="UP000834106"/>
    </source>
</evidence>
<dbReference type="Gene3D" id="1.25.10.10">
    <property type="entry name" value="Leucine-rich Repeat Variant"/>
    <property type="match status" value="1"/>
</dbReference>
<gene>
    <name evidence="6" type="ORF">FPE_LOCUS21397</name>
</gene>
<dbReference type="PANTHER" id="PTHR34105:SF1">
    <property type="entry name" value="PROLINE-, GLUTAMIC ACID- AND LEUCINE-RICH PROTEIN 1"/>
    <property type="match status" value="1"/>
</dbReference>
<reference evidence="6" key="1">
    <citation type="submission" date="2023-05" db="EMBL/GenBank/DDBJ databases">
        <authorList>
            <person name="Huff M."/>
        </authorList>
    </citation>
    <scope>NUCLEOTIDE SEQUENCE</scope>
</reference>
<comment type="subcellular location">
    <subcellularLocation>
        <location evidence="1">Nucleus</location>
    </subcellularLocation>
</comment>
<dbReference type="GO" id="GO:0005634">
    <property type="term" value="C:nucleus"/>
    <property type="evidence" value="ECO:0007669"/>
    <property type="project" value="UniProtKB-SubCell"/>
</dbReference>
<proteinExistence type="inferred from homology"/>
<protein>
    <recommendedName>
        <fullName evidence="5">Pre-rRNA-processing protein RIX1 N-terminal domain-containing protein</fullName>
    </recommendedName>
</protein>
<feature type="domain" description="Pre-rRNA-processing protein RIX1 N-terminal" evidence="5">
    <location>
        <begin position="13"/>
        <end position="215"/>
    </location>
</feature>
<dbReference type="SUPFAM" id="SSF48371">
    <property type="entry name" value="ARM repeat"/>
    <property type="match status" value="1"/>
</dbReference>
<feature type="region of interest" description="Disordered" evidence="4">
    <location>
        <begin position="836"/>
        <end position="868"/>
    </location>
</feature>
<organism evidence="6 7">
    <name type="scientific">Fraxinus pennsylvanica</name>
    <dbReference type="NCBI Taxonomy" id="56036"/>
    <lineage>
        <taxon>Eukaryota</taxon>
        <taxon>Viridiplantae</taxon>
        <taxon>Streptophyta</taxon>
        <taxon>Embryophyta</taxon>
        <taxon>Tracheophyta</taxon>
        <taxon>Spermatophyta</taxon>
        <taxon>Magnoliopsida</taxon>
        <taxon>eudicotyledons</taxon>
        <taxon>Gunneridae</taxon>
        <taxon>Pentapetalae</taxon>
        <taxon>asterids</taxon>
        <taxon>lamiids</taxon>
        <taxon>Lamiales</taxon>
        <taxon>Oleaceae</taxon>
        <taxon>Oleeae</taxon>
        <taxon>Fraxinus</taxon>
    </lineage>
</organism>
<keyword evidence="7" id="KW-1185">Reference proteome</keyword>
<dbReference type="EMBL" id="OU503048">
    <property type="protein sequence ID" value="CAI9773967.1"/>
    <property type="molecule type" value="Genomic_DNA"/>
</dbReference>
<dbReference type="InterPro" id="IPR012583">
    <property type="entry name" value="RIX1_N"/>
</dbReference>
<feature type="region of interest" description="Disordered" evidence="4">
    <location>
        <begin position="748"/>
        <end position="772"/>
    </location>
</feature>
<evidence type="ECO:0000256" key="1">
    <source>
        <dbReference type="ARBA" id="ARBA00004123"/>
    </source>
</evidence>
<evidence type="ECO:0000256" key="2">
    <source>
        <dbReference type="ARBA" id="ARBA00010511"/>
    </source>
</evidence>
<dbReference type="InterPro" id="IPR011989">
    <property type="entry name" value="ARM-like"/>
</dbReference>
<evidence type="ECO:0000256" key="4">
    <source>
        <dbReference type="SAM" id="MobiDB-lite"/>
    </source>
</evidence>
<dbReference type="AlphaFoldDB" id="A0AAD2DZW0"/>
<feature type="region of interest" description="Disordered" evidence="4">
    <location>
        <begin position="702"/>
        <end position="728"/>
    </location>
</feature>
<dbReference type="GO" id="GO:0006364">
    <property type="term" value="P:rRNA processing"/>
    <property type="evidence" value="ECO:0007669"/>
    <property type="project" value="TreeGrafter"/>
</dbReference>
<comment type="similarity">
    <text evidence="2">Belongs to the RIX1/PELP1 family.</text>
</comment>
<evidence type="ECO:0000256" key="3">
    <source>
        <dbReference type="ARBA" id="ARBA00023242"/>
    </source>
</evidence>
<keyword evidence="3" id="KW-0539">Nucleus</keyword>
<name>A0AAD2DZW0_9LAMI</name>
<evidence type="ECO:0000259" key="5">
    <source>
        <dbReference type="Pfam" id="PF08167"/>
    </source>
</evidence>
<dbReference type="Pfam" id="PF08167">
    <property type="entry name" value="RIX1"/>
    <property type="match status" value="1"/>
</dbReference>
<dbReference type="Proteomes" id="UP000834106">
    <property type="component" value="Chromosome 13"/>
</dbReference>
<dbReference type="PANTHER" id="PTHR34105">
    <property type="entry name" value="PROLINE-, GLUTAMIC ACID- AND LEUCINE-RICH PROTEIN 1"/>
    <property type="match status" value="1"/>
</dbReference>
<sequence>MDNIRFNTNLLRSLLKEYVPDEKHPFRSPSKLSSVVSSIKTHKLLSEWAPESTNKNVIDELKSAVDSWVKRVFTLASSNMPDKCWAGICLLGLTCQECSSERFLASYSVWFSKLLSLIQTPADSHFVKAASCASISDLLIRLSGFPNTKKDGTSQATKLIQPVLKLLDEDSSAVFWQEALFLLCTIMNCFPHSVHRNHDSIEAAILSKLMSGKCSASVLKKLGNALCLLPKSKGDEDSWSSLMLKILLSINNQLNDVFQGLEEEARSNETVRILLPPGKEAPQPLGGQALSQETSDFSMRRPEQLLVSRISTLMYCCCTMLSDSYQVQVPVPVRAVVSLAGRVLMVDGSLSQAPYSSMFALKQELICSELPLLQLHSLEMLSAIIKGLRSQLSPHVADIIQLLAEYFGRCRLPMLRGKTYAILKVLLSSMGVGVAIHLSQDVVTNAFIDLESFGDERKGTSFGVHANASGETLPQSRRRKRKQASMTESLQEQLDRDNLEVAIPQNPAELSVKVAALEALEALLTVGGSLRSKSWRANVDHLLINVATNACKGGWAKEERSIFLCDEPTPLWADFQLASLRALLASLLSPGRVRPPYLSLGLELFCRGMQEAGSRLSQYCRHALLALEVLIHPRALPLVDLASTIDNYEGLSGKVPENVTFQVTALGKGIVEPESDDELYKNWLGSDDEMEEVPVTKRNTNYTAEPSATARSLSPVNLPNKSGVSSSGATERIVVDRDDVMVELQETNSTGGDKLGEHVPSTVAGDYPDGHTRRIVSNSDALDLMNTKMAPVPNDTAMMSDIVITAVHEENAEKNVLGTKDGGFNTIMEKISATISNSEKSKGLTGESDNELSLDSIPDIIDGDPDSD</sequence>
<accession>A0AAD2DZW0</accession>
<dbReference type="InterPro" id="IPR016024">
    <property type="entry name" value="ARM-type_fold"/>
</dbReference>
<evidence type="ECO:0000313" key="6">
    <source>
        <dbReference type="EMBL" id="CAI9773967.1"/>
    </source>
</evidence>